<dbReference type="AlphaFoldDB" id="A0A5N8V7Y9"/>
<protein>
    <submittedName>
        <fullName evidence="2">Uncharacterized protein</fullName>
    </submittedName>
</protein>
<evidence type="ECO:0000313" key="3">
    <source>
        <dbReference type="Proteomes" id="UP000325849"/>
    </source>
</evidence>
<feature type="compositionally biased region" description="Polar residues" evidence="1">
    <location>
        <begin position="28"/>
        <end position="38"/>
    </location>
</feature>
<sequence>MLTACNSSNSDSGANDEIAGADLGATKASATPSPSVTDSARRPKVTLPSDVTNSFESWNTSDATENAVLADTSRRINALDYAITQNNTEESILSFYYKEEALVSASQWVKEFVDAKKSMTGETRFFKPTADVYDKGRATLTYCSFEGKAYVKDVETGEIERTPVSAKSYILYVTRLEQSDTGVWQTATLSSERGNHRCTS</sequence>
<keyword evidence="3" id="KW-1185">Reference proteome</keyword>
<evidence type="ECO:0000313" key="2">
    <source>
        <dbReference type="EMBL" id="MPY30722.1"/>
    </source>
</evidence>
<gene>
    <name evidence="2" type="ORF">FNH09_05150</name>
</gene>
<feature type="region of interest" description="Disordered" evidence="1">
    <location>
        <begin position="1"/>
        <end position="49"/>
    </location>
</feature>
<feature type="compositionally biased region" description="Polar residues" evidence="1">
    <location>
        <begin position="1"/>
        <end position="13"/>
    </location>
</feature>
<comment type="caution">
    <text evidence="2">The sequence shown here is derived from an EMBL/GenBank/DDBJ whole genome shotgun (WGS) entry which is preliminary data.</text>
</comment>
<dbReference type="EMBL" id="VJZD01000012">
    <property type="protein sequence ID" value="MPY30722.1"/>
    <property type="molecule type" value="Genomic_DNA"/>
</dbReference>
<proteinExistence type="predicted"/>
<name>A0A5N8V7Y9_9ACTN</name>
<dbReference type="OrthoDB" id="4323476at2"/>
<evidence type="ECO:0000256" key="1">
    <source>
        <dbReference type="SAM" id="MobiDB-lite"/>
    </source>
</evidence>
<accession>A0A5N8V7Y9</accession>
<dbReference type="Proteomes" id="UP000325849">
    <property type="component" value="Unassembled WGS sequence"/>
</dbReference>
<organism evidence="2 3">
    <name type="scientific">Streptomyces adustus</name>
    <dbReference type="NCBI Taxonomy" id="1609272"/>
    <lineage>
        <taxon>Bacteria</taxon>
        <taxon>Bacillati</taxon>
        <taxon>Actinomycetota</taxon>
        <taxon>Actinomycetes</taxon>
        <taxon>Kitasatosporales</taxon>
        <taxon>Streptomycetaceae</taxon>
        <taxon>Streptomyces</taxon>
    </lineage>
</organism>
<reference evidence="2 3" key="1">
    <citation type="submission" date="2019-07" db="EMBL/GenBank/DDBJ databases">
        <title>New species of Amycolatopsis and Streptomyces.</title>
        <authorList>
            <person name="Duangmal K."/>
            <person name="Teo W.F.A."/>
            <person name="Lipun K."/>
        </authorList>
    </citation>
    <scope>NUCLEOTIDE SEQUENCE [LARGE SCALE GENOMIC DNA]</scope>
    <source>
        <strain evidence="2 3">NBRC 109810</strain>
    </source>
</reference>